<dbReference type="NCBIfam" id="NF033547">
    <property type="entry name" value="transpos_IS1595"/>
    <property type="match status" value="1"/>
</dbReference>
<gene>
    <name evidence="2" type="ORF">IPJ27_05290</name>
</gene>
<evidence type="ECO:0000313" key="3">
    <source>
        <dbReference type="Proteomes" id="UP000697998"/>
    </source>
</evidence>
<evidence type="ECO:0000259" key="1">
    <source>
        <dbReference type="SMART" id="SM01126"/>
    </source>
</evidence>
<dbReference type="Pfam" id="PF12760">
    <property type="entry name" value="Zn_ribbon_IS1595"/>
    <property type="match status" value="1"/>
</dbReference>
<dbReference type="InterPro" id="IPR024442">
    <property type="entry name" value="Transposase_Zn_ribbon"/>
</dbReference>
<comment type="caution">
    <text evidence="2">The sequence shown here is derived from an EMBL/GenBank/DDBJ whole genome shotgun (WGS) entry which is preliminary data.</text>
</comment>
<reference evidence="2 3" key="1">
    <citation type="submission" date="2020-10" db="EMBL/GenBank/DDBJ databases">
        <title>Connecting structure to function with the recovery of over 1000 high-quality activated sludge metagenome-assembled genomes encoding full-length rRNA genes using long-read sequencing.</title>
        <authorList>
            <person name="Singleton C.M."/>
            <person name="Petriglieri F."/>
            <person name="Kristensen J.M."/>
            <person name="Kirkegaard R.H."/>
            <person name="Michaelsen T.Y."/>
            <person name="Andersen M.H."/>
            <person name="Karst S.M."/>
            <person name="Dueholm M.S."/>
            <person name="Nielsen P.H."/>
            <person name="Albertsen M."/>
        </authorList>
    </citation>
    <scope>NUCLEOTIDE SEQUENCE [LARGE SCALE GENOMIC DNA]</scope>
    <source>
        <strain evidence="2">EsbW_18-Q3-R4-48_BATAC.285</strain>
    </source>
</reference>
<proteinExistence type="predicted"/>
<accession>A0A935PVQ5</accession>
<feature type="domain" description="ISXO2-like transposase" evidence="1">
    <location>
        <begin position="138"/>
        <end position="300"/>
    </location>
</feature>
<protein>
    <submittedName>
        <fullName evidence="2">IS1595 family transposase</fullName>
    </submittedName>
</protein>
<name>A0A935PVQ5_9PROT</name>
<dbReference type="Proteomes" id="UP000697998">
    <property type="component" value="Unassembled WGS sequence"/>
</dbReference>
<dbReference type="AlphaFoldDB" id="A0A935PVQ5"/>
<dbReference type="InterPro" id="IPR024445">
    <property type="entry name" value="Tnp_ISXO2-like"/>
</dbReference>
<sequence length="342" mass="38653">MSLHFLLKAEARTLSVVQVLAMSDDDAFALFRHLRWGEGEEVVCPHCGMAHRHYFRPTRKIWRCAGCQDDFSVTSGTIFAFHKLPLRLYLAAAILFTNAVKGISALQVGRDLGVSHKTAYVLLHKIRESLLVGRDESALQGEIHVDGAYVGGTVRPENKKEDRVDRRLAENQDPDKRCILVMREAYTETEVEAGNAGARKTLTFILKNENQADIGKLAPVYIAKGAVICADESDAYDLLPAKYEVRRVNHGKAYRADDGTTNNLAESYFSRFRRCQIGQIHKVAPKYLDNYANEMAYREDTRRWSNGRIFRDIVGKCARALVSRDWCGYWQGNHRLGESLAV</sequence>
<dbReference type="Pfam" id="PF12762">
    <property type="entry name" value="DDE_Tnp_IS1595"/>
    <property type="match status" value="1"/>
</dbReference>
<dbReference type="SMART" id="SM01126">
    <property type="entry name" value="DDE_Tnp_IS1595"/>
    <property type="match status" value="1"/>
</dbReference>
<dbReference type="EMBL" id="JADJMH010000002">
    <property type="protein sequence ID" value="MBK7674215.1"/>
    <property type="molecule type" value="Genomic_DNA"/>
</dbReference>
<evidence type="ECO:0000313" key="2">
    <source>
        <dbReference type="EMBL" id="MBK7674215.1"/>
    </source>
</evidence>
<organism evidence="2 3">
    <name type="scientific">Candidatus Accumulibacter proximus</name>
    <dbReference type="NCBI Taxonomy" id="2954385"/>
    <lineage>
        <taxon>Bacteria</taxon>
        <taxon>Pseudomonadati</taxon>
        <taxon>Pseudomonadota</taxon>
        <taxon>Betaproteobacteria</taxon>
        <taxon>Candidatus Accumulibacter</taxon>
    </lineage>
</organism>